<evidence type="ECO:0000313" key="2">
    <source>
        <dbReference type="EMBL" id="PBK86398.1"/>
    </source>
</evidence>
<dbReference type="AlphaFoldDB" id="A0A2H3D6G2"/>
<name>A0A2H3D6G2_ARMGA</name>
<dbReference type="EMBL" id="KZ293684">
    <property type="protein sequence ID" value="PBK86398.1"/>
    <property type="molecule type" value="Genomic_DNA"/>
</dbReference>
<reference evidence="3" key="1">
    <citation type="journal article" date="2017" name="Nat. Ecol. Evol.">
        <title>Genome expansion and lineage-specific genetic innovations in the forest pathogenic fungi Armillaria.</title>
        <authorList>
            <person name="Sipos G."/>
            <person name="Prasanna A.N."/>
            <person name="Walter M.C."/>
            <person name="O'Connor E."/>
            <person name="Balint B."/>
            <person name="Krizsan K."/>
            <person name="Kiss B."/>
            <person name="Hess J."/>
            <person name="Varga T."/>
            <person name="Slot J."/>
            <person name="Riley R."/>
            <person name="Boka B."/>
            <person name="Rigling D."/>
            <person name="Barry K."/>
            <person name="Lee J."/>
            <person name="Mihaltcheva S."/>
            <person name="LaButti K."/>
            <person name="Lipzen A."/>
            <person name="Waldron R."/>
            <person name="Moloney N.M."/>
            <person name="Sperisen C."/>
            <person name="Kredics L."/>
            <person name="Vagvoelgyi C."/>
            <person name="Patrignani A."/>
            <person name="Fitzpatrick D."/>
            <person name="Nagy I."/>
            <person name="Doyle S."/>
            <person name="Anderson J.B."/>
            <person name="Grigoriev I.V."/>
            <person name="Gueldener U."/>
            <person name="Muensterkoetter M."/>
            <person name="Nagy L.G."/>
        </authorList>
    </citation>
    <scope>NUCLEOTIDE SEQUENCE [LARGE SCALE GENOMIC DNA]</scope>
    <source>
        <strain evidence="3">Ar21-2</strain>
    </source>
</reference>
<dbReference type="Proteomes" id="UP000217790">
    <property type="component" value="Unassembled WGS sequence"/>
</dbReference>
<sequence>MALASLSNPRTKISSYDLAHLKVSGTDVSTEHTTEKRFSDVQMYMAPTLFYRTGIGGEVEYEIRFGLDTDGLDGKAVYEAMKHRVYTTVYFTDLISTIQVVLGAGNKEVLVEWPAPERQGKSIGLALADAHDNPTCLRLPRHARPPPFRDDDDRGYRHASNTKTQGTQVSLPNPPPIRKQNNVCTKSQW</sequence>
<dbReference type="InParanoid" id="A0A2H3D6G2"/>
<evidence type="ECO:0000313" key="3">
    <source>
        <dbReference type="Proteomes" id="UP000217790"/>
    </source>
</evidence>
<organism evidence="2 3">
    <name type="scientific">Armillaria gallica</name>
    <name type="common">Bulbous honey fungus</name>
    <name type="synonym">Armillaria bulbosa</name>
    <dbReference type="NCBI Taxonomy" id="47427"/>
    <lineage>
        <taxon>Eukaryota</taxon>
        <taxon>Fungi</taxon>
        <taxon>Dikarya</taxon>
        <taxon>Basidiomycota</taxon>
        <taxon>Agaricomycotina</taxon>
        <taxon>Agaricomycetes</taxon>
        <taxon>Agaricomycetidae</taxon>
        <taxon>Agaricales</taxon>
        <taxon>Marasmiineae</taxon>
        <taxon>Physalacriaceae</taxon>
        <taxon>Armillaria</taxon>
    </lineage>
</organism>
<feature type="region of interest" description="Disordered" evidence="1">
    <location>
        <begin position="139"/>
        <end position="189"/>
    </location>
</feature>
<gene>
    <name evidence="2" type="ORF">ARMGADRAFT_1169135</name>
</gene>
<accession>A0A2H3D6G2</accession>
<feature type="compositionally biased region" description="Polar residues" evidence="1">
    <location>
        <begin position="179"/>
        <end position="189"/>
    </location>
</feature>
<proteinExistence type="predicted"/>
<feature type="compositionally biased region" description="Polar residues" evidence="1">
    <location>
        <begin position="159"/>
        <end position="171"/>
    </location>
</feature>
<feature type="compositionally biased region" description="Basic and acidic residues" evidence="1">
    <location>
        <begin position="147"/>
        <end position="156"/>
    </location>
</feature>
<keyword evidence="3" id="KW-1185">Reference proteome</keyword>
<protein>
    <submittedName>
        <fullName evidence="2">Uncharacterized protein</fullName>
    </submittedName>
</protein>
<evidence type="ECO:0000256" key="1">
    <source>
        <dbReference type="SAM" id="MobiDB-lite"/>
    </source>
</evidence>